<dbReference type="EMBL" id="JARPUR010000005">
    <property type="protein sequence ID" value="KAK4875637.1"/>
    <property type="molecule type" value="Genomic_DNA"/>
</dbReference>
<gene>
    <name evidence="8" type="ORF">RN001_012059</name>
</gene>
<keyword evidence="9" id="KW-1185">Reference proteome</keyword>
<dbReference type="InterPro" id="IPR033124">
    <property type="entry name" value="Ser_caboxypep_his_AS"/>
</dbReference>
<name>A0AAN7P3B4_9COLE</name>
<dbReference type="Gene3D" id="3.40.50.1820">
    <property type="entry name" value="alpha/beta hydrolase"/>
    <property type="match status" value="1"/>
</dbReference>
<dbReference type="GO" id="GO:0006508">
    <property type="term" value="P:proteolysis"/>
    <property type="evidence" value="ECO:0007669"/>
    <property type="project" value="UniProtKB-KW"/>
</dbReference>
<evidence type="ECO:0000256" key="2">
    <source>
        <dbReference type="ARBA" id="ARBA00022645"/>
    </source>
</evidence>
<organism evidence="8 9">
    <name type="scientific">Aquatica leii</name>
    <dbReference type="NCBI Taxonomy" id="1421715"/>
    <lineage>
        <taxon>Eukaryota</taxon>
        <taxon>Metazoa</taxon>
        <taxon>Ecdysozoa</taxon>
        <taxon>Arthropoda</taxon>
        <taxon>Hexapoda</taxon>
        <taxon>Insecta</taxon>
        <taxon>Pterygota</taxon>
        <taxon>Neoptera</taxon>
        <taxon>Endopterygota</taxon>
        <taxon>Coleoptera</taxon>
        <taxon>Polyphaga</taxon>
        <taxon>Elateriformia</taxon>
        <taxon>Elateroidea</taxon>
        <taxon>Lampyridae</taxon>
        <taxon>Luciolinae</taxon>
        <taxon>Aquatica</taxon>
    </lineage>
</organism>
<keyword evidence="6" id="KW-0325">Glycoprotein</keyword>
<protein>
    <recommendedName>
        <fullName evidence="7">Carboxypeptidase</fullName>
        <ecNumber evidence="7">3.4.16.-</ecNumber>
    </recommendedName>
</protein>
<evidence type="ECO:0000256" key="6">
    <source>
        <dbReference type="ARBA" id="ARBA00023180"/>
    </source>
</evidence>
<proteinExistence type="inferred from homology"/>
<reference evidence="9" key="1">
    <citation type="submission" date="2023-01" db="EMBL/GenBank/DDBJ databases">
        <title>Key to firefly adult light organ development and bioluminescence: homeobox transcription factors regulate luciferase expression and transportation to peroxisome.</title>
        <authorList>
            <person name="Fu X."/>
        </authorList>
    </citation>
    <scope>NUCLEOTIDE SEQUENCE [LARGE SCALE GENOMIC DNA]</scope>
</reference>
<dbReference type="InterPro" id="IPR001563">
    <property type="entry name" value="Peptidase_S10"/>
</dbReference>
<dbReference type="PRINTS" id="PR00724">
    <property type="entry name" value="CRBOXYPTASEC"/>
</dbReference>
<evidence type="ECO:0000256" key="4">
    <source>
        <dbReference type="ARBA" id="ARBA00022729"/>
    </source>
</evidence>
<evidence type="ECO:0000313" key="9">
    <source>
        <dbReference type="Proteomes" id="UP001353858"/>
    </source>
</evidence>
<dbReference type="PROSITE" id="PS00560">
    <property type="entry name" value="CARBOXYPEPT_SER_HIS"/>
    <property type="match status" value="1"/>
</dbReference>
<keyword evidence="5 7" id="KW-0378">Hydrolase</keyword>
<evidence type="ECO:0000256" key="3">
    <source>
        <dbReference type="ARBA" id="ARBA00022670"/>
    </source>
</evidence>
<dbReference type="SUPFAM" id="SSF53474">
    <property type="entry name" value="alpha/beta-Hydrolases"/>
    <property type="match status" value="1"/>
</dbReference>
<dbReference type="InterPro" id="IPR018202">
    <property type="entry name" value="Ser_caboxypep_ser_AS"/>
</dbReference>
<dbReference type="EC" id="3.4.16.-" evidence="7"/>
<accession>A0AAN7P3B4</accession>
<dbReference type="GO" id="GO:0004185">
    <property type="term" value="F:serine-type carboxypeptidase activity"/>
    <property type="evidence" value="ECO:0007669"/>
    <property type="project" value="UniProtKB-UniRule"/>
</dbReference>
<comment type="similarity">
    <text evidence="1 7">Belongs to the peptidase S10 family.</text>
</comment>
<dbReference type="Pfam" id="PF00450">
    <property type="entry name" value="Peptidase_S10"/>
    <property type="match status" value="1"/>
</dbReference>
<comment type="caution">
    <text evidence="8">The sequence shown here is derived from an EMBL/GenBank/DDBJ whole genome shotgun (WGS) entry which is preliminary data.</text>
</comment>
<keyword evidence="3 7" id="KW-0645">Protease</keyword>
<evidence type="ECO:0000256" key="5">
    <source>
        <dbReference type="ARBA" id="ARBA00022801"/>
    </source>
</evidence>
<dbReference type="AlphaFoldDB" id="A0AAN7P3B4"/>
<dbReference type="PANTHER" id="PTHR11802">
    <property type="entry name" value="SERINE PROTEASE FAMILY S10 SERINE CARBOXYPEPTIDASE"/>
    <property type="match status" value="1"/>
</dbReference>
<evidence type="ECO:0000256" key="1">
    <source>
        <dbReference type="ARBA" id="ARBA00009431"/>
    </source>
</evidence>
<dbReference type="InterPro" id="IPR029058">
    <property type="entry name" value="AB_hydrolase_fold"/>
</dbReference>
<keyword evidence="4" id="KW-0732">Signal</keyword>
<evidence type="ECO:0000256" key="7">
    <source>
        <dbReference type="RuleBase" id="RU361156"/>
    </source>
</evidence>
<dbReference type="PROSITE" id="PS00131">
    <property type="entry name" value="CARBOXYPEPT_SER_SER"/>
    <property type="match status" value="1"/>
</dbReference>
<dbReference type="PANTHER" id="PTHR11802:SF472">
    <property type="entry name" value="SERINE CARBOXYPEPTIDASE CPVL-RELATED"/>
    <property type="match status" value="1"/>
</dbReference>
<evidence type="ECO:0000313" key="8">
    <source>
        <dbReference type="EMBL" id="KAK4875637.1"/>
    </source>
</evidence>
<keyword evidence="2 7" id="KW-0121">Carboxypeptidase</keyword>
<dbReference type="Proteomes" id="UP001353858">
    <property type="component" value="Unassembled WGS sequence"/>
</dbReference>
<sequence>MNLFQSVVCNGQTNGPLILTPLLEKNQTKEAQEAAQVKNKQLFGDIISYSGYFTVNKRFNSNTFFWFFPSENNWKKDPVLLWLNGGPGSTSLFGLFIENGPFNVISNSSVQIRKYRWTKTYSVIYIDNPVGVGYSFTKKGGRPNNQFGFGEHLYSAVVQFFQLFPELKNNDFYLTGESYAGKYLPALALQIEQKSTGSNKINLKGLIIGNGFFMPKHLISRVVEFVYAVGLLDEHQKFEVDLLKEIIINCINFQLWTLATKFTLRLNSLVANYSGYNVIFNIAQPKGSTTEQEVLMNSFLQREDVKKAIHVQNITFNVFKFEINVQDFLEDLMKDVAAWIEQLLNKYPILFYTGHWDIVATYIGTTTALRSLNFIGSHKYRTAKRRFWYVDGELAGYIKEGGNLKEALIRNAGHMAPADQPLWTYKLITSFINNHSNILTTICRHERESLEFIELTSEDEDHTDVATEINNAIVTKVLNSKIEGGINSNVANDAGSDIPTMNTEEVYFLIIYKLLITYLISKLATF</sequence>